<reference evidence="4" key="1">
    <citation type="submission" date="2016-10" db="EMBL/GenBank/DDBJ databases">
        <authorList>
            <person name="Varghese N."/>
        </authorList>
    </citation>
    <scope>NUCLEOTIDE SEQUENCE [LARGE SCALE GENOMIC DNA]</scope>
    <source>
        <strain evidence="4">DSM 24868</strain>
    </source>
</reference>
<keyword evidence="4" id="KW-1185">Reference proteome</keyword>
<feature type="signal peptide" evidence="2">
    <location>
        <begin position="1"/>
        <end position="20"/>
    </location>
</feature>
<dbReference type="Pfam" id="PF04203">
    <property type="entry name" value="Sortase"/>
    <property type="match status" value="1"/>
</dbReference>
<keyword evidence="1" id="KW-0378">Hydrolase</keyword>
<dbReference type="InterPro" id="IPR005754">
    <property type="entry name" value="Sortase"/>
</dbReference>
<dbReference type="InterPro" id="IPR042001">
    <property type="entry name" value="Sortase_F"/>
</dbReference>
<dbReference type="AlphaFoldDB" id="A0A1H6WB59"/>
<dbReference type="PROSITE" id="PS51257">
    <property type="entry name" value="PROKAR_LIPOPROTEIN"/>
    <property type="match status" value="1"/>
</dbReference>
<dbReference type="eggNOG" id="COG3764">
    <property type="taxonomic scope" value="Bacteria"/>
</dbReference>
<proteinExistence type="predicted"/>
<dbReference type="Proteomes" id="UP000183315">
    <property type="component" value="Unassembled WGS sequence"/>
</dbReference>
<protein>
    <submittedName>
        <fullName evidence="3">Sortase family protein</fullName>
    </submittedName>
</protein>
<evidence type="ECO:0000313" key="3">
    <source>
        <dbReference type="EMBL" id="SEJ12926.1"/>
    </source>
</evidence>
<dbReference type="RefSeq" id="WP_042213326.1">
    <property type="nucleotide sequence ID" value="NZ_BBLU01000003.1"/>
</dbReference>
<evidence type="ECO:0000256" key="2">
    <source>
        <dbReference type="SAM" id="SignalP"/>
    </source>
</evidence>
<sequence length="231" mass="23451">MNRPLAAAVAALAVMAVASCAPVTEAPTANDPASAPSGASVQREVAAAGGAAAEPRAMSVPRVVPDVPVASASIDTLATPPDPSGVRLARLGVDMRVAPVGLDAEGGMELPDSAAVAGWFRLGGNPAGGPRGDLNVVLAAHVDDSEIGTGPFAALREARAGDRVVVGLEDGGSAVYVVDRVEQTSKREVDLDRVFGAPEGALVLVTCGGRWDADVRHYEDNVLVWAYPEDA</sequence>
<organism evidence="3 4">
    <name type="scientific">Demequina mangrovi</name>
    <dbReference type="NCBI Taxonomy" id="1043493"/>
    <lineage>
        <taxon>Bacteria</taxon>
        <taxon>Bacillati</taxon>
        <taxon>Actinomycetota</taxon>
        <taxon>Actinomycetes</taxon>
        <taxon>Micrococcales</taxon>
        <taxon>Demequinaceae</taxon>
        <taxon>Demequina</taxon>
    </lineage>
</organism>
<name>A0A1H6WB59_9MICO</name>
<feature type="chain" id="PRO_5039610400" evidence="2">
    <location>
        <begin position="21"/>
        <end position="231"/>
    </location>
</feature>
<dbReference type="InterPro" id="IPR023365">
    <property type="entry name" value="Sortase_dom-sf"/>
</dbReference>
<accession>A0A1H6WB59</accession>
<keyword evidence="2" id="KW-0732">Signal</keyword>
<dbReference type="Gene3D" id="2.40.260.10">
    <property type="entry name" value="Sortase"/>
    <property type="match status" value="1"/>
</dbReference>
<dbReference type="GO" id="GO:0016787">
    <property type="term" value="F:hydrolase activity"/>
    <property type="evidence" value="ECO:0007669"/>
    <property type="project" value="UniProtKB-KW"/>
</dbReference>
<dbReference type="OrthoDB" id="525039at2"/>
<gene>
    <name evidence="3" type="ORF">SAMN05421637_0879</name>
</gene>
<evidence type="ECO:0000256" key="1">
    <source>
        <dbReference type="ARBA" id="ARBA00022801"/>
    </source>
</evidence>
<dbReference type="EMBL" id="FNZI01000002">
    <property type="protein sequence ID" value="SEJ12926.1"/>
    <property type="molecule type" value="Genomic_DNA"/>
</dbReference>
<dbReference type="STRING" id="1043493.SAMN05421637_0879"/>
<dbReference type="SUPFAM" id="SSF63817">
    <property type="entry name" value="Sortase"/>
    <property type="match status" value="1"/>
</dbReference>
<dbReference type="CDD" id="cd05829">
    <property type="entry name" value="Sortase_F"/>
    <property type="match status" value="1"/>
</dbReference>
<evidence type="ECO:0000313" key="4">
    <source>
        <dbReference type="Proteomes" id="UP000183315"/>
    </source>
</evidence>